<gene>
    <name evidence="5" type="ORF">EBO15_25535</name>
</gene>
<protein>
    <recommendedName>
        <fullName evidence="4">FAD-binding domain-containing protein</fullName>
    </recommendedName>
</protein>
<keyword evidence="6" id="KW-1185">Reference proteome</keyword>
<proteinExistence type="predicted"/>
<dbReference type="InterPro" id="IPR002938">
    <property type="entry name" value="FAD-bd"/>
</dbReference>
<evidence type="ECO:0000256" key="3">
    <source>
        <dbReference type="SAM" id="MobiDB-lite"/>
    </source>
</evidence>
<evidence type="ECO:0000259" key="4">
    <source>
        <dbReference type="Pfam" id="PF01494"/>
    </source>
</evidence>
<keyword evidence="1" id="KW-0560">Oxidoreductase</keyword>
<comment type="caution">
    <text evidence="5">The sequence shown here is derived from an EMBL/GenBank/DDBJ whole genome shotgun (WGS) entry which is preliminary data.</text>
</comment>
<keyword evidence="2" id="KW-0520">NAD</keyword>
<accession>A0A3M2M0Z7</accession>
<dbReference type="PANTHER" id="PTHR43476:SF4">
    <property type="entry name" value="BLR0106 PROTEIN"/>
    <property type="match status" value="1"/>
</dbReference>
<evidence type="ECO:0000313" key="5">
    <source>
        <dbReference type="EMBL" id="RMI40748.1"/>
    </source>
</evidence>
<dbReference type="EMBL" id="RFFG01000050">
    <property type="protein sequence ID" value="RMI40748.1"/>
    <property type="molecule type" value="Genomic_DNA"/>
</dbReference>
<dbReference type="InterPro" id="IPR036188">
    <property type="entry name" value="FAD/NAD-bd_sf"/>
</dbReference>
<feature type="region of interest" description="Disordered" evidence="3">
    <location>
        <begin position="1"/>
        <end position="29"/>
    </location>
</feature>
<dbReference type="Gene3D" id="3.30.9.20">
    <property type="match status" value="1"/>
</dbReference>
<sequence length="548" mass="58064">MEVGTGAGTGAETGPDRRSGRGSGAGPRRVAVVGAGPAGLLTARMVGLLLPGAEVEVYERGEPGEASGFGVTLSARTLGGIAGADPDTHRRIVGASLPLSGIDIALPGRTLRYDGFEVASISRHTLLTILREQAEAVGARIRYRRAVPPETLSDADVVALADGAASAHRTARAAGFGTTTLTGAARFVWLGTDAPFEPRTSFAFVRTPYGPMAAHCYPHADAGATVVVETDEATWRAAGFGGNASGPLGDDRLGMLSEVFAEHLGGRKLVGDRNRWSRFTVVTNRRWSVGNTVLLGDAAHTAHFTVGSGTKLALEDAIALATALSGHRDRAEAFDAYERARRGPVERTQRLAAPSMRWWEGFGRRLDLPAEEFGLHFLTRTPAMTLAALRRRCPDRLAEAEAAFRRRAGDGRPDAARHAVDTPFRLGPAALPNRLLSLPAPGLRLREPECPDDPDWSEDDILSVPNAGVGADADVIVVGAGAPPWECWHETLRYASALRAESGTPVAVRVPADWRDGPGLDADEDSWSARIHLALLAGRIDLVALDGR</sequence>
<feature type="domain" description="FAD-binding" evidence="4">
    <location>
        <begin position="119"/>
        <end position="347"/>
    </location>
</feature>
<organism evidence="5 6">
    <name type="scientific">Actinomadura harenae</name>
    <dbReference type="NCBI Taxonomy" id="2483351"/>
    <lineage>
        <taxon>Bacteria</taxon>
        <taxon>Bacillati</taxon>
        <taxon>Actinomycetota</taxon>
        <taxon>Actinomycetes</taxon>
        <taxon>Streptosporangiales</taxon>
        <taxon>Thermomonosporaceae</taxon>
        <taxon>Actinomadura</taxon>
    </lineage>
</organism>
<dbReference type="PANTHER" id="PTHR43476">
    <property type="entry name" value="3-(3-HYDROXY-PHENYL)PROPIONATE/3-HYDROXYCINNAMIC ACID HYDROXYLASE"/>
    <property type="match status" value="1"/>
</dbReference>
<dbReference type="AlphaFoldDB" id="A0A3M2M0Z7"/>
<dbReference type="PRINTS" id="PR00420">
    <property type="entry name" value="RNGMNOXGNASE"/>
</dbReference>
<dbReference type="SUPFAM" id="SSF51905">
    <property type="entry name" value="FAD/NAD(P)-binding domain"/>
    <property type="match status" value="1"/>
</dbReference>
<evidence type="ECO:0000256" key="2">
    <source>
        <dbReference type="ARBA" id="ARBA00023027"/>
    </source>
</evidence>
<dbReference type="GO" id="GO:0016491">
    <property type="term" value="F:oxidoreductase activity"/>
    <property type="evidence" value="ECO:0007669"/>
    <property type="project" value="UniProtKB-KW"/>
</dbReference>
<dbReference type="Pfam" id="PF01494">
    <property type="entry name" value="FAD_binding_3"/>
    <property type="match status" value="1"/>
</dbReference>
<evidence type="ECO:0000313" key="6">
    <source>
        <dbReference type="Proteomes" id="UP000282674"/>
    </source>
</evidence>
<reference evidence="5 6" key="1">
    <citation type="submission" date="2018-10" db="EMBL/GenBank/DDBJ databases">
        <title>Isolation from soil.</title>
        <authorList>
            <person name="Hu J."/>
        </authorList>
    </citation>
    <scope>NUCLEOTIDE SEQUENCE [LARGE SCALE GENOMIC DNA]</scope>
    <source>
        <strain evidence="5 6">NEAU-Ht49</strain>
    </source>
</reference>
<name>A0A3M2M0Z7_9ACTN</name>
<dbReference type="GO" id="GO:0071949">
    <property type="term" value="F:FAD binding"/>
    <property type="evidence" value="ECO:0007669"/>
    <property type="project" value="InterPro"/>
</dbReference>
<dbReference type="InterPro" id="IPR050631">
    <property type="entry name" value="PheA/TfdB_FAD_monoxygenase"/>
</dbReference>
<evidence type="ECO:0000256" key="1">
    <source>
        <dbReference type="ARBA" id="ARBA00023002"/>
    </source>
</evidence>
<dbReference type="Gene3D" id="3.50.50.60">
    <property type="entry name" value="FAD/NAD(P)-binding domain"/>
    <property type="match status" value="1"/>
</dbReference>
<dbReference type="Proteomes" id="UP000282674">
    <property type="component" value="Unassembled WGS sequence"/>
</dbReference>
<feature type="compositionally biased region" description="Gly residues" evidence="3">
    <location>
        <begin position="1"/>
        <end position="11"/>
    </location>
</feature>